<evidence type="ECO:0000313" key="3">
    <source>
        <dbReference type="Proteomes" id="UP000298030"/>
    </source>
</evidence>
<sequence length="520" mass="57363">MPDTSRIALPAPLQNDGDNTQSSPIERLSDDLLIAIVMQRVRSRKQASQFGELPVSRSHPLITASHVSRRWRQLVLASPSLWCDIAISTPILPPSLEGETEAVARRLIQWMQNLPEVVRTWIDRSQNCPLSISMHMSEIAHFSDPKVGKEVRDTAWICCLTLIDLLCDVAGRWRVLELDISLEDQKLDQSAALKRFHNLRAQDVPLLEELDAGLHIDHHLSCPPPVKGGIQMGRSLRSLKIPLTRGGWQDYGANWSGLTELHVDGFLFRQGDKSAEEFGAREALALLKACPNLVTCTLALLSQSAFAEREVDLGSSSTPVTMGSLEALDIRGACPRSSMAKALVLPSLRELVLLSNDNDSQTLKCWLGRFGRGLRALQLELPLNVSPDDMDHILDHVPNVTSLGISVVGSDDIRGDRAPRLDAGSLLLQSLTMKSCVGGGLKEGCFCPKLKELFLSQEQKISDATILDFVQSRRSSELVKRRIQIIKEVTVFSDGDVGSDLKGELLRRGVDTDGLYLETL</sequence>
<proteinExistence type="predicted"/>
<dbReference type="AlphaFoldDB" id="A0A4Y7TUA6"/>
<evidence type="ECO:0000313" key="2">
    <source>
        <dbReference type="EMBL" id="TEB37770.1"/>
    </source>
</evidence>
<organism evidence="2 3">
    <name type="scientific">Coprinellus micaceus</name>
    <name type="common">Glistening ink-cap mushroom</name>
    <name type="synonym">Coprinus micaceus</name>
    <dbReference type="NCBI Taxonomy" id="71717"/>
    <lineage>
        <taxon>Eukaryota</taxon>
        <taxon>Fungi</taxon>
        <taxon>Dikarya</taxon>
        <taxon>Basidiomycota</taxon>
        <taxon>Agaricomycotina</taxon>
        <taxon>Agaricomycetes</taxon>
        <taxon>Agaricomycetidae</taxon>
        <taxon>Agaricales</taxon>
        <taxon>Agaricineae</taxon>
        <taxon>Psathyrellaceae</taxon>
        <taxon>Coprinellus</taxon>
    </lineage>
</organism>
<feature type="region of interest" description="Disordered" evidence="1">
    <location>
        <begin position="1"/>
        <end position="24"/>
    </location>
</feature>
<gene>
    <name evidence="2" type="ORF">FA13DRAFT_1867564</name>
</gene>
<evidence type="ECO:0008006" key="4">
    <source>
        <dbReference type="Google" id="ProtNLM"/>
    </source>
</evidence>
<evidence type="ECO:0000256" key="1">
    <source>
        <dbReference type="SAM" id="MobiDB-lite"/>
    </source>
</evidence>
<accession>A0A4Y7TUA6</accession>
<dbReference type="EMBL" id="QPFP01000003">
    <property type="protein sequence ID" value="TEB37770.1"/>
    <property type="molecule type" value="Genomic_DNA"/>
</dbReference>
<dbReference type="Gene3D" id="3.80.10.10">
    <property type="entry name" value="Ribonuclease Inhibitor"/>
    <property type="match status" value="1"/>
</dbReference>
<dbReference type="Proteomes" id="UP000298030">
    <property type="component" value="Unassembled WGS sequence"/>
</dbReference>
<comment type="caution">
    <text evidence="2">The sequence shown here is derived from an EMBL/GenBank/DDBJ whole genome shotgun (WGS) entry which is preliminary data.</text>
</comment>
<name>A0A4Y7TUA6_COPMI</name>
<dbReference type="InterPro" id="IPR032675">
    <property type="entry name" value="LRR_dom_sf"/>
</dbReference>
<keyword evidence="3" id="KW-1185">Reference proteome</keyword>
<reference evidence="2 3" key="1">
    <citation type="journal article" date="2019" name="Nat. Ecol. Evol.">
        <title>Megaphylogeny resolves global patterns of mushroom evolution.</title>
        <authorList>
            <person name="Varga T."/>
            <person name="Krizsan K."/>
            <person name="Foldi C."/>
            <person name="Dima B."/>
            <person name="Sanchez-Garcia M."/>
            <person name="Sanchez-Ramirez S."/>
            <person name="Szollosi G.J."/>
            <person name="Szarkandi J.G."/>
            <person name="Papp V."/>
            <person name="Albert L."/>
            <person name="Andreopoulos W."/>
            <person name="Angelini C."/>
            <person name="Antonin V."/>
            <person name="Barry K.W."/>
            <person name="Bougher N.L."/>
            <person name="Buchanan P."/>
            <person name="Buyck B."/>
            <person name="Bense V."/>
            <person name="Catcheside P."/>
            <person name="Chovatia M."/>
            <person name="Cooper J."/>
            <person name="Damon W."/>
            <person name="Desjardin D."/>
            <person name="Finy P."/>
            <person name="Geml J."/>
            <person name="Haridas S."/>
            <person name="Hughes K."/>
            <person name="Justo A."/>
            <person name="Karasinski D."/>
            <person name="Kautmanova I."/>
            <person name="Kiss B."/>
            <person name="Kocsube S."/>
            <person name="Kotiranta H."/>
            <person name="LaButti K.M."/>
            <person name="Lechner B.E."/>
            <person name="Liimatainen K."/>
            <person name="Lipzen A."/>
            <person name="Lukacs Z."/>
            <person name="Mihaltcheva S."/>
            <person name="Morgado L.N."/>
            <person name="Niskanen T."/>
            <person name="Noordeloos M.E."/>
            <person name="Ohm R.A."/>
            <person name="Ortiz-Santana B."/>
            <person name="Ovrebo C."/>
            <person name="Racz N."/>
            <person name="Riley R."/>
            <person name="Savchenko A."/>
            <person name="Shiryaev A."/>
            <person name="Soop K."/>
            <person name="Spirin V."/>
            <person name="Szebenyi C."/>
            <person name="Tomsovsky M."/>
            <person name="Tulloss R.E."/>
            <person name="Uehling J."/>
            <person name="Grigoriev I.V."/>
            <person name="Vagvolgyi C."/>
            <person name="Papp T."/>
            <person name="Martin F.M."/>
            <person name="Miettinen O."/>
            <person name="Hibbett D.S."/>
            <person name="Nagy L.G."/>
        </authorList>
    </citation>
    <scope>NUCLEOTIDE SEQUENCE [LARGE SCALE GENOMIC DNA]</scope>
    <source>
        <strain evidence="2 3">FP101781</strain>
    </source>
</reference>
<dbReference type="PANTHER" id="PTHR38926:SF5">
    <property type="entry name" value="F-BOX AND LEUCINE-RICH REPEAT PROTEIN 6"/>
    <property type="match status" value="1"/>
</dbReference>
<dbReference type="SUPFAM" id="SSF52047">
    <property type="entry name" value="RNI-like"/>
    <property type="match status" value="1"/>
</dbReference>
<dbReference type="OrthoDB" id="2914841at2759"/>
<dbReference type="PANTHER" id="PTHR38926">
    <property type="entry name" value="F-BOX DOMAIN CONTAINING PROTEIN, EXPRESSED"/>
    <property type="match status" value="1"/>
</dbReference>
<protein>
    <recommendedName>
        <fullName evidence="4">F-box domain-containing protein</fullName>
    </recommendedName>
</protein>